<dbReference type="EMBL" id="JAGRRH010000013">
    <property type="protein sequence ID" value="KAG7361326.1"/>
    <property type="molecule type" value="Genomic_DNA"/>
</dbReference>
<reference evidence="2" key="2">
    <citation type="submission" date="2021-04" db="EMBL/GenBank/DDBJ databases">
        <authorList>
            <person name="Podell S."/>
        </authorList>
    </citation>
    <scope>NUCLEOTIDE SEQUENCE</scope>
    <source>
        <strain evidence="2">Hildebrandi</strain>
    </source>
</reference>
<dbReference type="Proteomes" id="UP000693970">
    <property type="component" value="Unassembled WGS sequence"/>
</dbReference>
<organism evidence="2 4">
    <name type="scientific">Nitzschia inconspicua</name>
    <dbReference type="NCBI Taxonomy" id="303405"/>
    <lineage>
        <taxon>Eukaryota</taxon>
        <taxon>Sar</taxon>
        <taxon>Stramenopiles</taxon>
        <taxon>Ochrophyta</taxon>
        <taxon>Bacillariophyta</taxon>
        <taxon>Bacillariophyceae</taxon>
        <taxon>Bacillariophycidae</taxon>
        <taxon>Bacillariales</taxon>
        <taxon>Bacillariaceae</taxon>
        <taxon>Nitzschia</taxon>
    </lineage>
</organism>
<protein>
    <submittedName>
        <fullName evidence="2">Glycosyltransferase GlcNAc</fullName>
    </submittedName>
</protein>
<reference evidence="2" key="1">
    <citation type="journal article" date="2021" name="Sci. Rep.">
        <title>Diploid genomic architecture of Nitzschia inconspicua, an elite biomass production diatom.</title>
        <authorList>
            <person name="Oliver A."/>
            <person name="Podell S."/>
            <person name="Pinowska A."/>
            <person name="Traller J.C."/>
            <person name="Smith S.R."/>
            <person name="McClure R."/>
            <person name="Beliaev A."/>
            <person name="Bohutskyi P."/>
            <person name="Hill E.A."/>
            <person name="Rabines A."/>
            <person name="Zheng H."/>
            <person name="Allen L.Z."/>
            <person name="Kuo A."/>
            <person name="Grigoriev I.V."/>
            <person name="Allen A.E."/>
            <person name="Hazlebeck D."/>
            <person name="Allen E.E."/>
        </authorList>
    </citation>
    <scope>NUCLEOTIDE SEQUENCE</scope>
    <source>
        <strain evidence="2">Hildebrandi</strain>
    </source>
</reference>
<sequence>MTAIRRPVSTTRSLQQLPLTVSVIVIVFVTLCIYILWAPDATTTTTTTTTTIESSIEQKLNLPESARAEFNKVERALVEEIPKEYRVVAERAEQKLRSTVQHKRQQFAKALDSLNTHNLPGRLKVLRDKSQIIGERLAEVKAGKETVQEILTVGSDVIGGESLSDKPPMKLDEIIDYLNNWIHGLHDALSQVRTATYEGIWQAYHDYTVKTLYVWDRDYLSRMPPRRDDGSIFLSLATYRDENCLNTIKWAYEKAKNPDKLFVGLVQQNCHKDCMSGVLDGGKVEPVEPDQDCYKVFCEGEGKERCDKDQVRVLNIDEPESLGPYAARYFASKMWMGEQWFMQTDAHMTFAQNWDQISVDMLKRCPSKKPVISHYPPSHEANLEAMATEPASRLCGPIFATSDLESQIIRLEGGRKWDEKHCEIPRFAPFTAAGYFVAHSDFLREVPFDPFLPWIFMGEEIIMSTRLWTHGYDIFSPSQSVVGHMYVRRHKPKFWESVHRAFSPGVHNPLQAMVLDRIKYQLGYPEAAKDMLESKSLLTAVEQYTMGKERPLSRYLELVGLNMTTKEVTITHWCEEGTPPPGFEQFNDMCN</sequence>
<dbReference type="OrthoDB" id="76265at2759"/>
<keyword evidence="1" id="KW-0472">Membrane</keyword>
<keyword evidence="4" id="KW-1185">Reference proteome</keyword>
<gene>
    <name evidence="2" type="ORF">IV203_017706</name>
    <name evidence="3" type="ORF">IV203_036426</name>
</gene>
<dbReference type="AlphaFoldDB" id="A0A9K3K5Y3"/>
<feature type="transmembrane region" description="Helical" evidence="1">
    <location>
        <begin position="16"/>
        <end position="37"/>
    </location>
</feature>
<evidence type="ECO:0000256" key="1">
    <source>
        <dbReference type="SAM" id="Phobius"/>
    </source>
</evidence>
<proteinExistence type="predicted"/>
<dbReference type="InterPro" id="IPR021067">
    <property type="entry name" value="Glycosyltransferase"/>
</dbReference>
<keyword evidence="1" id="KW-1133">Transmembrane helix</keyword>
<evidence type="ECO:0000313" key="4">
    <source>
        <dbReference type="Proteomes" id="UP000693970"/>
    </source>
</evidence>
<dbReference type="PANTHER" id="PTHR34496">
    <property type="entry name" value="GLCNAC TRANSFERASE-RELATED"/>
    <property type="match status" value="1"/>
</dbReference>
<dbReference type="PANTHER" id="PTHR34496:SF10">
    <property type="entry name" value="GLCNAC TRANSFERASE"/>
    <property type="match status" value="1"/>
</dbReference>
<evidence type="ECO:0000313" key="2">
    <source>
        <dbReference type="EMBL" id="KAG7336933.1"/>
    </source>
</evidence>
<dbReference type="Pfam" id="PF11397">
    <property type="entry name" value="GlcNAc"/>
    <property type="match status" value="1"/>
</dbReference>
<keyword evidence="1" id="KW-0812">Transmembrane</keyword>
<name>A0A9K3K5Y3_9STRA</name>
<comment type="caution">
    <text evidence="2">The sequence shown here is derived from an EMBL/GenBank/DDBJ whole genome shotgun (WGS) entry which is preliminary data.</text>
</comment>
<dbReference type="EMBL" id="JAGRRH010000100">
    <property type="protein sequence ID" value="KAG7336933.1"/>
    <property type="molecule type" value="Genomic_DNA"/>
</dbReference>
<accession>A0A9K3K5Y3</accession>
<evidence type="ECO:0000313" key="3">
    <source>
        <dbReference type="EMBL" id="KAG7361326.1"/>
    </source>
</evidence>